<evidence type="ECO:0000256" key="1">
    <source>
        <dbReference type="SAM" id="MobiDB-lite"/>
    </source>
</evidence>
<reference evidence="2" key="1">
    <citation type="journal article" date="2012" name="Nat. Biotechnol.">
        <title>Reference genome sequence of the model plant Setaria.</title>
        <authorList>
            <person name="Bennetzen J.L."/>
            <person name="Schmutz J."/>
            <person name="Wang H."/>
            <person name="Percifield R."/>
            <person name="Hawkins J."/>
            <person name="Pontaroli A.C."/>
            <person name="Estep M."/>
            <person name="Feng L."/>
            <person name="Vaughn J.N."/>
            <person name="Grimwood J."/>
            <person name="Jenkins J."/>
            <person name="Barry K."/>
            <person name="Lindquist E."/>
            <person name="Hellsten U."/>
            <person name="Deshpande S."/>
            <person name="Wang X."/>
            <person name="Wu X."/>
            <person name="Mitros T."/>
            <person name="Triplett J."/>
            <person name="Yang X."/>
            <person name="Ye C.Y."/>
            <person name="Mauro-Herrera M."/>
            <person name="Wang L."/>
            <person name="Li P."/>
            <person name="Sharma M."/>
            <person name="Sharma R."/>
            <person name="Ronald P.C."/>
            <person name="Panaud O."/>
            <person name="Kellogg E.A."/>
            <person name="Brutnell T.P."/>
            <person name="Doust A.N."/>
            <person name="Tuskan G.A."/>
            <person name="Rokhsar D."/>
            <person name="Devos K.M."/>
        </authorList>
    </citation>
    <scope>NUCLEOTIDE SEQUENCE [LARGE SCALE GENOMIC DNA]</scope>
    <source>
        <strain evidence="2">Yugu1</strain>
    </source>
</reference>
<dbReference type="PANTHER" id="PTHR33170:SF51">
    <property type="entry name" value="CCHC-TYPE DOMAIN-CONTAINING PROTEIN"/>
    <property type="match status" value="1"/>
</dbReference>
<reference evidence="2" key="2">
    <citation type="submission" date="2015-07" db="EMBL/GenBank/DDBJ databases">
        <authorList>
            <person name="Noorani M."/>
        </authorList>
    </citation>
    <scope>NUCLEOTIDE SEQUENCE</scope>
    <source>
        <strain evidence="2">Yugu1</strain>
    </source>
</reference>
<accession>A0A368PKT1</accession>
<feature type="region of interest" description="Disordered" evidence="1">
    <location>
        <begin position="242"/>
        <end position="261"/>
    </location>
</feature>
<feature type="region of interest" description="Disordered" evidence="1">
    <location>
        <begin position="1"/>
        <end position="49"/>
    </location>
</feature>
<feature type="region of interest" description="Disordered" evidence="1">
    <location>
        <begin position="210"/>
        <end position="237"/>
    </location>
</feature>
<name>A0A368PKT1_SETIT</name>
<dbReference type="EMBL" id="CM003528">
    <property type="protein sequence ID" value="RCV06259.1"/>
    <property type="molecule type" value="Genomic_DNA"/>
</dbReference>
<sequence>MAAAKAITTEGGEERRERDDFAKSNKRGMEEREERSHKLRKFPRKQRGVPQHGEYEGQMFYNIHVPVEEDQEEQKSIMVVMHIRDGVGPVSKVTNELRYLINSKWDWQVRKIANGKYEFVVPSKGDLNFLTKFTEFQCKWVRKEKPIEEAVYLIGDPEAADRKSLQERGPVRVRVACKDPKEINLTSNVYFNGLCFMVAWEVEADTKIASQSQKAAEQEEEDDEDEEEKSDDYSPFMEEYINQCQGKQGGGGGGKAPEQSS</sequence>
<dbReference type="AlphaFoldDB" id="A0A368PKT1"/>
<feature type="compositionally biased region" description="Basic and acidic residues" evidence="1">
    <location>
        <begin position="12"/>
        <end position="36"/>
    </location>
</feature>
<feature type="compositionally biased region" description="Acidic residues" evidence="1">
    <location>
        <begin position="218"/>
        <end position="230"/>
    </location>
</feature>
<gene>
    <name evidence="2" type="ORF">SETIT_1G148800v2</name>
</gene>
<dbReference type="OrthoDB" id="696297at2759"/>
<evidence type="ECO:0008006" key="3">
    <source>
        <dbReference type="Google" id="ProtNLM"/>
    </source>
</evidence>
<feature type="compositionally biased region" description="Basic residues" evidence="1">
    <location>
        <begin position="37"/>
        <end position="47"/>
    </location>
</feature>
<organism evidence="2">
    <name type="scientific">Setaria italica</name>
    <name type="common">Foxtail millet</name>
    <name type="synonym">Panicum italicum</name>
    <dbReference type="NCBI Taxonomy" id="4555"/>
    <lineage>
        <taxon>Eukaryota</taxon>
        <taxon>Viridiplantae</taxon>
        <taxon>Streptophyta</taxon>
        <taxon>Embryophyta</taxon>
        <taxon>Tracheophyta</taxon>
        <taxon>Spermatophyta</taxon>
        <taxon>Magnoliopsida</taxon>
        <taxon>Liliopsida</taxon>
        <taxon>Poales</taxon>
        <taxon>Poaceae</taxon>
        <taxon>PACMAD clade</taxon>
        <taxon>Panicoideae</taxon>
        <taxon>Panicodae</taxon>
        <taxon>Paniceae</taxon>
        <taxon>Cenchrinae</taxon>
        <taxon>Setaria</taxon>
    </lineage>
</organism>
<proteinExistence type="predicted"/>
<dbReference type="PANTHER" id="PTHR33170">
    <property type="entry name" value="DUF4283 DOMAIN-CONTAINING PROTEIN-RELATED"/>
    <property type="match status" value="1"/>
</dbReference>
<evidence type="ECO:0000313" key="2">
    <source>
        <dbReference type="EMBL" id="RCV06259.1"/>
    </source>
</evidence>
<protein>
    <recommendedName>
        <fullName evidence="3">DUF4283 domain-containing protein</fullName>
    </recommendedName>
</protein>